<comment type="caution">
    <text evidence="2">The sequence shown here is derived from an EMBL/GenBank/DDBJ whole genome shotgun (WGS) entry which is preliminary data.</text>
</comment>
<evidence type="ECO:0000313" key="3">
    <source>
        <dbReference type="Proteomes" id="UP001501020"/>
    </source>
</evidence>
<dbReference type="SUPFAM" id="SSF53955">
    <property type="entry name" value="Lysozyme-like"/>
    <property type="match status" value="1"/>
</dbReference>
<evidence type="ECO:0000256" key="1">
    <source>
        <dbReference type="SAM" id="MobiDB-lite"/>
    </source>
</evidence>
<dbReference type="Proteomes" id="UP001501020">
    <property type="component" value="Unassembled WGS sequence"/>
</dbReference>
<feature type="region of interest" description="Disordered" evidence="1">
    <location>
        <begin position="205"/>
        <end position="260"/>
    </location>
</feature>
<evidence type="ECO:0000313" key="2">
    <source>
        <dbReference type="EMBL" id="GAA2138195.1"/>
    </source>
</evidence>
<dbReference type="EMBL" id="BAAAMR010000026">
    <property type="protein sequence ID" value="GAA2138195.1"/>
    <property type="molecule type" value="Genomic_DNA"/>
</dbReference>
<organism evidence="2 3">
    <name type="scientific">Actinomadura napierensis</name>
    <dbReference type="NCBI Taxonomy" id="267854"/>
    <lineage>
        <taxon>Bacteria</taxon>
        <taxon>Bacillati</taxon>
        <taxon>Actinomycetota</taxon>
        <taxon>Actinomycetes</taxon>
        <taxon>Streptosporangiales</taxon>
        <taxon>Thermomonosporaceae</taxon>
        <taxon>Actinomadura</taxon>
    </lineage>
</organism>
<keyword evidence="3" id="KW-1185">Reference proteome</keyword>
<gene>
    <name evidence="2" type="ORF">GCM10009727_33850</name>
</gene>
<feature type="compositionally biased region" description="Low complexity" evidence="1">
    <location>
        <begin position="18"/>
        <end position="34"/>
    </location>
</feature>
<feature type="region of interest" description="Disordered" evidence="1">
    <location>
        <begin position="1"/>
        <end position="147"/>
    </location>
</feature>
<feature type="compositionally biased region" description="Low complexity" evidence="1">
    <location>
        <begin position="120"/>
        <end position="139"/>
    </location>
</feature>
<reference evidence="3" key="1">
    <citation type="journal article" date="2019" name="Int. J. Syst. Evol. Microbiol.">
        <title>The Global Catalogue of Microorganisms (GCM) 10K type strain sequencing project: providing services to taxonomists for standard genome sequencing and annotation.</title>
        <authorList>
            <consortium name="The Broad Institute Genomics Platform"/>
            <consortium name="The Broad Institute Genome Sequencing Center for Infectious Disease"/>
            <person name="Wu L."/>
            <person name="Ma J."/>
        </authorList>
    </citation>
    <scope>NUCLEOTIDE SEQUENCE [LARGE SCALE GENOMIC DNA]</scope>
    <source>
        <strain evidence="3">JCM 13850</strain>
    </source>
</reference>
<protein>
    <recommendedName>
        <fullName evidence="4">Lytic transglycosylase domain-containing protein</fullName>
    </recommendedName>
</protein>
<feature type="compositionally biased region" description="Basic and acidic residues" evidence="1">
    <location>
        <begin position="205"/>
        <end position="223"/>
    </location>
</feature>
<name>A0ABP5KVZ7_9ACTN</name>
<accession>A0ABP5KVZ7</accession>
<sequence length="358" mass="36428">MSGDRPGSPRRDERQSFAPEEPWSHAAPAAAETPRPAEPFPLGQAVPSGDDIKVAGPQYPQAPAGDTLGFQPVATGEPAIGTGAMASPGMGAPGMGTELLDAAGESRDEVAFGAGSEPAPRSSGPRRLGGSRSSRRSSGPKGGGRNGLKIAAVVAGAVVVVGGGGAAAFAMTGGSGDGGAKTVQPKLADAAAAPKVDPMVMEQMRRKEAYERASRATREDPVKGPKLRVKGHPIPKPTPTKSKDSGSGSGGPSGDPVPAGEAQQIAKKLLPSYGMSGSGQFGCLVNLWNKESHWNTHAANPSGAYGIPQALPGSKMASAGPDWQNSATTQIKWGLGYIKDRYSTPCGAWSHSESSGWY</sequence>
<feature type="compositionally biased region" description="Low complexity" evidence="1">
    <location>
        <begin position="81"/>
        <end position="90"/>
    </location>
</feature>
<proteinExistence type="predicted"/>
<dbReference type="InterPro" id="IPR023346">
    <property type="entry name" value="Lysozyme-like_dom_sf"/>
</dbReference>
<evidence type="ECO:0008006" key="4">
    <source>
        <dbReference type="Google" id="ProtNLM"/>
    </source>
</evidence>
<dbReference type="RefSeq" id="WP_344267551.1">
    <property type="nucleotide sequence ID" value="NZ_BAAAMR010000026.1"/>
</dbReference>